<comment type="similarity">
    <text evidence="3">Belongs to the DNA gyrase inhibitor YacG family.</text>
</comment>
<evidence type="ECO:0000256" key="1">
    <source>
        <dbReference type="ARBA" id="ARBA00022723"/>
    </source>
</evidence>
<dbReference type="HAMAP" id="MF_00649">
    <property type="entry name" value="DNA_gyrase_inhibitor_YacG"/>
    <property type="match status" value="1"/>
</dbReference>
<comment type="function">
    <text evidence="3">Inhibits all the catalytic activities of DNA gyrase by preventing its interaction with DNA. Acts by binding directly to the C-terminal domain of GyrB, which probably disrupts DNA binding by the gyrase.</text>
</comment>
<proteinExistence type="inferred from homology"/>
<accession>A0A221JX88</accession>
<dbReference type="RefSeq" id="WP_089419388.1">
    <property type="nucleotide sequence ID" value="NZ_CP022415.1"/>
</dbReference>
<protein>
    <recommendedName>
        <fullName evidence="3">DNA gyrase inhibitor YacG</fullName>
    </recommendedName>
</protein>
<reference evidence="4 5" key="1">
    <citation type="submission" date="2017-07" db="EMBL/GenBank/DDBJ databases">
        <title>Genome Sequence of Sulfitobacter pseudonitzschiae Strain SMR1 Isolated from a culture of the Diatom Skeletonema marinoi.</title>
        <authorList>
            <person name="Topel M."/>
            <person name="Pinder M.I.M."/>
            <person name="Johansson O.N."/>
            <person name="Kourtchenko O."/>
            <person name="Godhe A."/>
            <person name="Clarke A.K."/>
        </authorList>
    </citation>
    <scope>NUCLEOTIDE SEQUENCE [LARGE SCALE GENOMIC DNA]</scope>
    <source>
        <strain evidence="4 5">SMR1</strain>
    </source>
</reference>
<dbReference type="Gene3D" id="3.30.50.10">
    <property type="entry name" value="Erythroid Transcription Factor GATA-1, subunit A"/>
    <property type="match status" value="1"/>
</dbReference>
<keyword evidence="5" id="KW-1185">Reference proteome</keyword>
<organism evidence="4 5">
    <name type="scientific">Pseudosulfitobacter pseudonitzschiae</name>
    <dbReference type="NCBI Taxonomy" id="1402135"/>
    <lineage>
        <taxon>Bacteria</taxon>
        <taxon>Pseudomonadati</taxon>
        <taxon>Pseudomonadota</taxon>
        <taxon>Alphaproteobacteria</taxon>
        <taxon>Rhodobacterales</taxon>
        <taxon>Roseobacteraceae</taxon>
        <taxon>Pseudosulfitobacter</taxon>
    </lineage>
</organism>
<evidence type="ECO:0000256" key="2">
    <source>
        <dbReference type="ARBA" id="ARBA00022833"/>
    </source>
</evidence>
<feature type="binding site" evidence="3">
    <location>
        <position position="18"/>
    </location>
    <ligand>
        <name>Zn(2+)</name>
        <dbReference type="ChEBI" id="CHEBI:29105"/>
    </ligand>
</feature>
<keyword evidence="1 3" id="KW-0479">Metal-binding</keyword>
<dbReference type="STRING" id="1402135.SAMN05444149_102514"/>
<comment type="subunit">
    <text evidence="3">Interacts with GyrB.</text>
</comment>
<keyword evidence="2 3" id="KW-0862">Zinc</keyword>
<dbReference type="GO" id="GO:0008657">
    <property type="term" value="F:DNA topoisomerase type II (double strand cut, ATP-hydrolyzing) inhibitor activity"/>
    <property type="evidence" value="ECO:0007669"/>
    <property type="project" value="UniProtKB-UniRule"/>
</dbReference>
<dbReference type="PANTHER" id="PTHR36150:SF1">
    <property type="entry name" value="DNA GYRASE INHIBITOR YACG"/>
    <property type="match status" value="1"/>
</dbReference>
<dbReference type="KEGG" id="spse:SULPSESMR1_00468"/>
<evidence type="ECO:0000256" key="3">
    <source>
        <dbReference type="HAMAP-Rule" id="MF_00649"/>
    </source>
</evidence>
<feature type="binding site" evidence="3">
    <location>
        <position position="22"/>
    </location>
    <ligand>
        <name>Zn(2+)</name>
        <dbReference type="ChEBI" id="CHEBI:29105"/>
    </ligand>
</feature>
<feature type="binding site" evidence="3">
    <location>
        <position position="6"/>
    </location>
    <ligand>
        <name>Zn(2+)</name>
        <dbReference type="ChEBI" id="CHEBI:29105"/>
    </ligand>
</feature>
<gene>
    <name evidence="3 4" type="primary">yacG</name>
    <name evidence="4" type="ORF">SULPSESMR1_00468</name>
</gene>
<evidence type="ECO:0000313" key="5">
    <source>
        <dbReference type="Proteomes" id="UP000199754"/>
    </source>
</evidence>
<dbReference type="Proteomes" id="UP000199754">
    <property type="component" value="Chromosome"/>
</dbReference>
<dbReference type="AlphaFoldDB" id="A0A221JX88"/>
<comment type="cofactor">
    <cofactor evidence="3">
        <name>Zn(2+)</name>
        <dbReference type="ChEBI" id="CHEBI:29105"/>
    </cofactor>
    <text evidence="3">Binds 1 zinc ion.</text>
</comment>
<name>A0A221JX88_9RHOB</name>
<dbReference type="SUPFAM" id="SSF57716">
    <property type="entry name" value="Glucocorticoid receptor-like (DNA-binding domain)"/>
    <property type="match status" value="1"/>
</dbReference>
<evidence type="ECO:0000313" key="4">
    <source>
        <dbReference type="EMBL" id="ASM71303.1"/>
    </source>
</evidence>
<dbReference type="GO" id="GO:0008270">
    <property type="term" value="F:zinc ion binding"/>
    <property type="evidence" value="ECO:0007669"/>
    <property type="project" value="UniProtKB-UniRule"/>
</dbReference>
<dbReference type="EMBL" id="CP022415">
    <property type="protein sequence ID" value="ASM71303.1"/>
    <property type="molecule type" value="Genomic_DNA"/>
</dbReference>
<dbReference type="eggNOG" id="COG3024">
    <property type="taxonomic scope" value="Bacteria"/>
</dbReference>
<feature type="binding site" evidence="3">
    <location>
        <position position="3"/>
    </location>
    <ligand>
        <name>Zn(2+)</name>
        <dbReference type="ChEBI" id="CHEBI:29105"/>
    </ligand>
</feature>
<sequence>MNCPICKSETVHKYRPFCSRRCADIDLGRWANGDYAVPSNDPEDIEKALDALEEESRKPH</sequence>
<dbReference type="GO" id="GO:0006355">
    <property type="term" value="P:regulation of DNA-templated transcription"/>
    <property type="evidence" value="ECO:0007669"/>
    <property type="project" value="InterPro"/>
</dbReference>
<dbReference type="PANTHER" id="PTHR36150">
    <property type="entry name" value="DNA GYRASE INHIBITOR YACG"/>
    <property type="match status" value="1"/>
</dbReference>
<dbReference type="InterPro" id="IPR013088">
    <property type="entry name" value="Znf_NHR/GATA"/>
</dbReference>
<dbReference type="InterPro" id="IPR005584">
    <property type="entry name" value="DNA_gyrase_inhibitor_YacG"/>
</dbReference>
<dbReference type="Pfam" id="PF03884">
    <property type="entry name" value="YacG"/>
    <property type="match status" value="1"/>
</dbReference>
<dbReference type="OrthoDB" id="9809663at2"/>